<keyword evidence="7" id="KW-0645">Protease</keyword>
<dbReference type="Pfam" id="PF01957">
    <property type="entry name" value="NfeD"/>
    <property type="match status" value="1"/>
</dbReference>
<keyword evidence="4 5" id="KW-0472">Membrane</keyword>
<comment type="subcellular location">
    <subcellularLocation>
        <location evidence="1">Membrane</location>
        <topology evidence="1">Multi-pass membrane protein</topology>
    </subcellularLocation>
</comment>
<dbReference type="InterPro" id="IPR012340">
    <property type="entry name" value="NA-bd_OB-fold"/>
</dbReference>
<dbReference type="RefSeq" id="WP_133628325.1">
    <property type="nucleotide sequence ID" value="NZ_SOAZ01000012.1"/>
</dbReference>
<keyword evidence="2 5" id="KW-0812">Transmembrane</keyword>
<keyword evidence="7" id="KW-0378">Hydrolase</keyword>
<feature type="transmembrane region" description="Helical" evidence="5">
    <location>
        <begin position="44"/>
        <end position="68"/>
    </location>
</feature>
<dbReference type="Proteomes" id="UP000295325">
    <property type="component" value="Unassembled WGS sequence"/>
</dbReference>
<evidence type="ECO:0000259" key="6">
    <source>
        <dbReference type="Pfam" id="PF01957"/>
    </source>
</evidence>
<dbReference type="AlphaFoldDB" id="A0A4V6Q2X6"/>
<dbReference type="SUPFAM" id="SSF141322">
    <property type="entry name" value="NfeD domain-like"/>
    <property type="match status" value="1"/>
</dbReference>
<feature type="domain" description="NfeD-like C-terminal" evidence="6">
    <location>
        <begin position="84"/>
        <end position="139"/>
    </location>
</feature>
<evidence type="ECO:0000256" key="4">
    <source>
        <dbReference type="ARBA" id="ARBA00023136"/>
    </source>
</evidence>
<evidence type="ECO:0000313" key="8">
    <source>
        <dbReference type="Proteomes" id="UP000295325"/>
    </source>
</evidence>
<dbReference type="PANTHER" id="PTHR33507:SF3">
    <property type="entry name" value="INNER MEMBRANE PROTEIN YBBJ"/>
    <property type="match status" value="1"/>
</dbReference>
<organism evidence="7 8">
    <name type="scientific">Fonticella tunisiensis</name>
    <dbReference type="NCBI Taxonomy" id="1096341"/>
    <lineage>
        <taxon>Bacteria</taxon>
        <taxon>Bacillati</taxon>
        <taxon>Bacillota</taxon>
        <taxon>Clostridia</taxon>
        <taxon>Eubacteriales</taxon>
        <taxon>Clostridiaceae</taxon>
        <taxon>Fonticella</taxon>
    </lineage>
</organism>
<feature type="transmembrane region" description="Helical" evidence="5">
    <location>
        <begin position="5"/>
        <end position="38"/>
    </location>
</feature>
<dbReference type="GO" id="GO:0008233">
    <property type="term" value="F:peptidase activity"/>
    <property type="evidence" value="ECO:0007669"/>
    <property type="project" value="UniProtKB-KW"/>
</dbReference>
<sequence length="139" mass="15361">MEYIVLWVVVSAAALVLDIVTTSFFFSGFTVGGIAAIISQMIGASFLVQFIVFAFVSAAAIALEYLWVRKRLKGTIPKTLRMEEEYIGRKITVEDDIIDRGKLKIDGIYWTVENAGEAVNKGDTVEIIGIKGNKLIIKK</sequence>
<evidence type="ECO:0000256" key="5">
    <source>
        <dbReference type="SAM" id="Phobius"/>
    </source>
</evidence>
<reference evidence="7 8" key="1">
    <citation type="submission" date="2019-03" db="EMBL/GenBank/DDBJ databases">
        <title>Genomic Encyclopedia of Type Strains, Phase IV (KMG-IV): sequencing the most valuable type-strain genomes for metagenomic binning, comparative biology and taxonomic classification.</title>
        <authorList>
            <person name="Goeker M."/>
        </authorList>
    </citation>
    <scope>NUCLEOTIDE SEQUENCE [LARGE SCALE GENOMIC DNA]</scope>
    <source>
        <strain evidence="7 8">DSM 24455</strain>
    </source>
</reference>
<dbReference type="PANTHER" id="PTHR33507">
    <property type="entry name" value="INNER MEMBRANE PROTEIN YBBJ"/>
    <property type="match status" value="1"/>
</dbReference>
<gene>
    <name evidence="7" type="ORF">EDD71_11260</name>
</gene>
<evidence type="ECO:0000256" key="3">
    <source>
        <dbReference type="ARBA" id="ARBA00022989"/>
    </source>
</evidence>
<keyword evidence="8" id="KW-1185">Reference proteome</keyword>
<dbReference type="GO" id="GO:0006508">
    <property type="term" value="P:proteolysis"/>
    <property type="evidence" value="ECO:0007669"/>
    <property type="project" value="UniProtKB-KW"/>
</dbReference>
<dbReference type="InterPro" id="IPR002810">
    <property type="entry name" value="NfeD-like_C"/>
</dbReference>
<dbReference type="OrthoDB" id="1726749at2"/>
<dbReference type="Gene3D" id="2.40.50.140">
    <property type="entry name" value="Nucleic acid-binding proteins"/>
    <property type="match status" value="1"/>
</dbReference>
<dbReference type="InterPro" id="IPR052165">
    <property type="entry name" value="Membrane_assoc_protease"/>
</dbReference>
<accession>A0A4V6Q2X6</accession>
<evidence type="ECO:0000313" key="7">
    <source>
        <dbReference type="EMBL" id="TDT57278.1"/>
    </source>
</evidence>
<evidence type="ECO:0000256" key="2">
    <source>
        <dbReference type="ARBA" id="ARBA00022692"/>
    </source>
</evidence>
<protein>
    <submittedName>
        <fullName evidence="7">Membrane protein implicated in regulation of membrane protease activity</fullName>
    </submittedName>
</protein>
<name>A0A4V6Q2X6_9CLOT</name>
<keyword evidence="3 5" id="KW-1133">Transmembrane helix</keyword>
<evidence type="ECO:0000256" key="1">
    <source>
        <dbReference type="ARBA" id="ARBA00004141"/>
    </source>
</evidence>
<dbReference type="EMBL" id="SOAZ01000012">
    <property type="protein sequence ID" value="TDT57278.1"/>
    <property type="molecule type" value="Genomic_DNA"/>
</dbReference>
<comment type="caution">
    <text evidence="7">The sequence shown here is derived from an EMBL/GenBank/DDBJ whole genome shotgun (WGS) entry which is preliminary data.</text>
</comment>
<dbReference type="GO" id="GO:0005886">
    <property type="term" value="C:plasma membrane"/>
    <property type="evidence" value="ECO:0007669"/>
    <property type="project" value="TreeGrafter"/>
</dbReference>
<proteinExistence type="predicted"/>